<evidence type="ECO:0000313" key="3">
    <source>
        <dbReference type="Proteomes" id="UP000783742"/>
    </source>
</evidence>
<comment type="caution">
    <text evidence="2">The sequence shown here is derived from an EMBL/GenBank/DDBJ whole genome shotgun (WGS) entry which is preliminary data.</text>
</comment>
<evidence type="ECO:0000313" key="2">
    <source>
        <dbReference type="EMBL" id="MBU5668374.1"/>
    </source>
</evidence>
<accession>A0ABS6FEH4</accession>
<dbReference type="Proteomes" id="UP000783742">
    <property type="component" value="Unassembled WGS sequence"/>
</dbReference>
<keyword evidence="1" id="KW-0175">Coiled coil</keyword>
<proteinExistence type="predicted"/>
<organism evidence="2 3">
    <name type="scientific">Peptoniphilus ovalis</name>
    <dbReference type="NCBI Taxonomy" id="2841503"/>
    <lineage>
        <taxon>Bacteria</taxon>
        <taxon>Bacillati</taxon>
        <taxon>Bacillota</taxon>
        <taxon>Tissierellia</taxon>
        <taxon>Tissierellales</taxon>
        <taxon>Peptoniphilaceae</taxon>
        <taxon>Peptoniphilus</taxon>
    </lineage>
</organism>
<gene>
    <name evidence="2" type="ORF">KQI68_00820</name>
</gene>
<reference evidence="2 3" key="1">
    <citation type="submission" date="2021-06" db="EMBL/GenBank/DDBJ databases">
        <authorList>
            <person name="Sun Q."/>
            <person name="Li D."/>
        </authorList>
    </citation>
    <scope>NUCLEOTIDE SEQUENCE [LARGE SCALE GENOMIC DNA]</scope>
    <source>
        <strain evidence="2 3">MSJ-1</strain>
    </source>
</reference>
<sequence length="133" mass="15546">MGFFDNLDENLKDIRENLEFLSKKLLNESQDLKQAAKLKYEILNEKRILSDLYEKLGVHSYKLMKNENSDLDVEEIVKEIERHTSRVSSLEMGYEINKNINTDDISLIQDEEIKKDDEGEGSIIFIEDSDESK</sequence>
<dbReference type="EMBL" id="JAHLQO010000001">
    <property type="protein sequence ID" value="MBU5668374.1"/>
    <property type="molecule type" value="Genomic_DNA"/>
</dbReference>
<feature type="coiled-coil region" evidence="1">
    <location>
        <begin position="4"/>
        <end position="46"/>
    </location>
</feature>
<dbReference type="RefSeq" id="WP_216548082.1">
    <property type="nucleotide sequence ID" value="NZ_JAHLQO010000001.1"/>
</dbReference>
<keyword evidence="3" id="KW-1185">Reference proteome</keyword>
<name>A0ABS6FEH4_9FIRM</name>
<evidence type="ECO:0000256" key="1">
    <source>
        <dbReference type="SAM" id="Coils"/>
    </source>
</evidence>
<protein>
    <submittedName>
        <fullName evidence="2">Uncharacterized protein</fullName>
    </submittedName>
</protein>